<dbReference type="InterPro" id="IPR000847">
    <property type="entry name" value="LysR_HTH_N"/>
</dbReference>
<reference evidence="7 8" key="1">
    <citation type="submission" date="2019-04" db="EMBL/GenBank/DDBJ databases">
        <authorList>
            <person name="Feng G."/>
            <person name="Zhu H."/>
        </authorList>
    </citation>
    <scope>NUCLEOTIDE SEQUENCE [LARGE SCALE GENOMIC DNA]</scope>
    <source>
        <strain evidence="7 8">6HR-1</strain>
    </source>
</reference>
<keyword evidence="8" id="KW-1185">Reference proteome</keyword>
<dbReference type="PROSITE" id="PS50931">
    <property type="entry name" value="HTH_LYSR"/>
    <property type="match status" value="1"/>
</dbReference>
<dbReference type="GO" id="GO:0043565">
    <property type="term" value="F:sequence-specific DNA binding"/>
    <property type="evidence" value="ECO:0007669"/>
    <property type="project" value="TreeGrafter"/>
</dbReference>
<dbReference type="EMBL" id="SRLB01000007">
    <property type="protein sequence ID" value="TGD99648.1"/>
    <property type="molecule type" value="Genomic_DNA"/>
</dbReference>
<proteinExistence type="inferred from homology"/>
<comment type="caution">
    <text evidence="7">The sequence shown here is derived from an EMBL/GenBank/DDBJ whole genome shotgun (WGS) entry which is preliminary data.</text>
</comment>
<dbReference type="AlphaFoldDB" id="A0A4Z0NRR5"/>
<dbReference type="Pfam" id="PF03466">
    <property type="entry name" value="LysR_substrate"/>
    <property type="match status" value="1"/>
</dbReference>
<dbReference type="Gene3D" id="1.10.10.10">
    <property type="entry name" value="Winged helix-like DNA-binding domain superfamily/Winged helix DNA-binding domain"/>
    <property type="match status" value="1"/>
</dbReference>
<dbReference type="Pfam" id="PF00126">
    <property type="entry name" value="HTH_1"/>
    <property type="match status" value="1"/>
</dbReference>
<evidence type="ECO:0000256" key="4">
    <source>
        <dbReference type="ARBA" id="ARBA00023163"/>
    </source>
</evidence>
<dbReference type="Gene3D" id="3.40.190.290">
    <property type="match status" value="1"/>
</dbReference>
<evidence type="ECO:0000256" key="3">
    <source>
        <dbReference type="ARBA" id="ARBA00023125"/>
    </source>
</evidence>
<accession>A0A4Z0NRR5</accession>
<protein>
    <submittedName>
        <fullName evidence="7">LysR family transcriptional regulator</fullName>
    </submittedName>
</protein>
<organism evidence="7 8">
    <name type="scientific">Methylobacterium nonmethylotrophicum</name>
    <dbReference type="NCBI Taxonomy" id="1141884"/>
    <lineage>
        <taxon>Bacteria</taxon>
        <taxon>Pseudomonadati</taxon>
        <taxon>Pseudomonadota</taxon>
        <taxon>Alphaproteobacteria</taxon>
        <taxon>Hyphomicrobiales</taxon>
        <taxon>Methylobacteriaceae</taxon>
        <taxon>Methylobacterium</taxon>
    </lineage>
</organism>
<dbReference type="OrthoDB" id="9813056at2"/>
<keyword evidence="3" id="KW-0238">DNA-binding</keyword>
<dbReference type="GO" id="GO:0003700">
    <property type="term" value="F:DNA-binding transcription factor activity"/>
    <property type="evidence" value="ECO:0007669"/>
    <property type="project" value="InterPro"/>
</dbReference>
<name>A0A4Z0NRR5_9HYPH</name>
<gene>
    <name evidence="7" type="ORF">EU555_10695</name>
</gene>
<dbReference type="GO" id="GO:0006351">
    <property type="term" value="P:DNA-templated transcription"/>
    <property type="evidence" value="ECO:0007669"/>
    <property type="project" value="TreeGrafter"/>
</dbReference>
<feature type="compositionally biased region" description="Basic and acidic residues" evidence="5">
    <location>
        <begin position="261"/>
        <end position="295"/>
    </location>
</feature>
<feature type="region of interest" description="Disordered" evidence="5">
    <location>
        <begin position="225"/>
        <end position="296"/>
    </location>
</feature>
<comment type="similarity">
    <text evidence="1">Belongs to the LysR transcriptional regulatory family.</text>
</comment>
<dbReference type="Proteomes" id="UP000297535">
    <property type="component" value="Unassembled WGS sequence"/>
</dbReference>
<dbReference type="SUPFAM" id="SSF46785">
    <property type="entry name" value="Winged helix' DNA-binding domain"/>
    <property type="match status" value="1"/>
</dbReference>
<evidence type="ECO:0000313" key="8">
    <source>
        <dbReference type="Proteomes" id="UP000297535"/>
    </source>
</evidence>
<dbReference type="SUPFAM" id="SSF53850">
    <property type="entry name" value="Periplasmic binding protein-like II"/>
    <property type="match status" value="1"/>
</dbReference>
<evidence type="ECO:0000256" key="1">
    <source>
        <dbReference type="ARBA" id="ARBA00009437"/>
    </source>
</evidence>
<dbReference type="PANTHER" id="PTHR30537">
    <property type="entry name" value="HTH-TYPE TRANSCRIPTIONAL REGULATOR"/>
    <property type="match status" value="1"/>
</dbReference>
<dbReference type="InterPro" id="IPR005119">
    <property type="entry name" value="LysR_subst-bd"/>
</dbReference>
<feature type="compositionally biased region" description="Basic residues" evidence="5">
    <location>
        <begin position="230"/>
        <end position="239"/>
    </location>
</feature>
<dbReference type="InterPro" id="IPR036390">
    <property type="entry name" value="WH_DNA-bd_sf"/>
</dbReference>
<evidence type="ECO:0000259" key="6">
    <source>
        <dbReference type="PROSITE" id="PS50931"/>
    </source>
</evidence>
<feature type="domain" description="HTH lysR-type" evidence="6">
    <location>
        <begin position="16"/>
        <end position="73"/>
    </location>
</feature>
<keyword evidence="4" id="KW-0804">Transcription</keyword>
<evidence type="ECO:0000256" key="2">
    <source>
        <dbReference type="ARBA" id="ARBA00023015"/>
    </source>
</evidence>
<dbReference type="InterPro" id="IPR036388">
    <property type="entry name" value="WH-like_DNA-bd_sf"/>
</dbReference>
<keyword evidence="2" id="KW-0805">Transcription regulation</keyword>
<sequence>MRRCKALLCNRDGSMDRLTSMDVFVRAVEAGSFRAASKGLGISAQMVGAHVRALEERLGVRLLHRSTRAQSLTEVGRSYYERCRVVLAEVAAAEAVGREGDDEVRGELTVSAPDTYGAAVLMPLLNRFLMLHPKVPLDLALSDQPVDLVRSRVEVAVRLGDLPDSSLISRRLADYCLTLCAAPDYLASADPVEAPKDIARHRCLAYRWWTGALWLDWRLERAGDTGSAPNRRRQHHRPRHDVAHALETEPPGDVGTGFGQREAETPCRVPGPEEVHQADDEDPKRRQGDTVRELGHPTISYDRVGLPDYGCISVGRISGWEVGKCMFA</sequence>
<dbReference type="FunFam" id="1.10.10.10:FF:000001">
    <property type="entry name" value="LysR family transcriptional regulator"/>
    <property type="match status" value="1"/>
</dbReference>
<dbReference type="InterPro" id="IPR058163">
    <property type="entry name" value="LysR-type_TF_proteobact-type"/>
</dbReference>
<evidence type="ECO:0000313" key="7">
    <source>
        <dbReference type="EMBL" id="TGD99648.1"/>
    </source>
</evidence>
<dbReference type="PANTHER" id="PTHR30537:SF5">
    <property type="entry name" value="HTH-TYPE TRANSCRIPTIONAL ACTIVATOR TTDR-RELATED"/>
    <property type="match status" value="1"/>
</dbReference>
<evidence type="ECO:0000256" key="5">
    <source>
        <dbReference type="SAM" id="MobiDB-lite"/>
    </source>
</evidence>